<organism evidence="2 3">
    <name type="scientific">Trichoderma ghanense</name>
    <dbReference type="NCBI Taxonomy" id="65468"/>
    <lineage>
        <taxon>Eukaryota</taxon>
        <taxon>Fungi</taxon>
        <taxon>Dikarya</taxon>
        <taxon>Ascomycota</taxon>
        <taxon>Pezizomycotina</taxon>
        <taxon>Sordariomycetes</taxon>
        <taxon>Hypocreomycetidae</taxon>
        <taxon>Hypocreales</taxon>
        <taxon>Hypocreaceae</taxon>
        <taxon>Trichoderma</taxon>
    </lineage>
</organism>
<feature type="compositionally biased region" description="Basic and acidic residues" evidence="1">
    <location>
        <begin position="167"/>
        <end position="179"/>
    </location>
</feature>
<evidence type="ECO:0000313" key="2">
    <source>
        <dbReference type="EMBL" id="TFB01674.1"/>
    </source>
</evidence>
<dbReference type="EMBL" id="PPTA01000008">
    <property type="protein sequence ID" value="TFB01674.1"/>
    <property type="molecule type" value="Genomic_DNA"/>
</dbReference>
<feature type="compositionally biased region" description="Low complexity" evidence="1">
    <location>
        <begin position="387"/>
        <end position="400"/>
    </location>
</feature>
<gene>
    <name evidence="2" type="ORF">CCMA1212_006370</name>
</gene>
<sequence>MLNDSGVFKASFPLAAYFSPLGSTNDNLAKQLLALHQQRRNGVNATTDANEDKRPLHGLCDGQDGRSPQVSRNLLKDATLRAGNGTLNVSGGKVGSSQGGSQVLRGLRLKDLAGDDEGDDGAANLGDVLQGEGVAHLRGGDLERGDGISDLKREAGADGSDDGEAVDVSRGRARVEVRGEQGAAEGDEEARDGEDGHVVAHAGEQVAGGEVEADGEDDKGEQADGGLDGGVAVDELEVDGDEVDDDEEGGDVGRGGDVEQELGAGAQQVDGERAVLGRREEAERLLEGEADGYHDEGDDGGDGAAVVPGPLAAGHGEGHAEGDPGADAEEDAEEVNLLDALEDGDADDGVDRGQAEDVDGGKGAADDEVDVKGPAPGRARLDKGAADDGAQDGADAPAEARAGDVDAALAGGRQRGEVVEAAHEDAAAAGAGDDAADDEGRHAGRGAAERGADLEEDHGRGKDPFHVEAGVEHAVEQDDGDGAQGEAGADPGQLLDVAKGLDHGALDVGRDGGVEAVDEGADVEGRADEEPAEAADVAGGWVLVGGGRGRRWAVFVRGGREGFFFGVHW</sequence>
<feature type="compositionally biased region" description="Basic and acidic residues" evidence="1">
    <location>
        <begin position="438"/>
        <end position="464"/>
    </location>
</feature>
<name>A0ABY2H0C1_9HYPO</name>
<feature type="compositionally biased region" description="Acidic residues" evidence="1">
    <location>
        <begin position="234"/>
        <end position="250"/>
    </location>
</feature>
<dbReference type="RefSeq" id="XP_073557875.1">
    <property type="nucleotide sequence ID" value="XM_073703593.1"/>
</dbReference>
<feature type="region of interest" description="Disordered" evidence="1">
    <location>
        <begin position="43"/>
        <end position="67"/>
    </location>
</feature>
<evidence type="ECO:0000256" key="1">
    <source>
        <dbReference type="SAM" id="MobiDB-lite"/>
    </source>
</evidence>
<protein>
    <submittedName>
        <fullName evidence="2">Uncharacterized protein</fullName>
    </submittedName>
</protein>
<feature type="compositionally biased region" description="Basic and acidic residues" evidence="1">
    <location>
        <begin position="138"/>
        <end position="156"/>
    </location>
</feature>
<feature type="compositionally biased region" description="Acidic residues" evidence="1">
    <location>
        <begin position="324"/>
        <end position="348"/>
    </location>
</feature>
<proteinExistence type="predicted"/>
<feature type="compositionally biased region" description="Basic and acidic residues" evidence="1">
    <location>
        <begin position="270"/>
        <end position="295"/>
    </location>
</feature>
<evidence type="ECO:0000313" key="3">
    <source>
        <dbReference type="Proteomes" id="UP001642720"/>
    </source>
</evidence>
<accession>A0ABY2H0C1</accession>
<dbReference type="GeneID" id="300578043"/>
<comment type="caution">
    <text evidence="2">The sequence shown here is derived from an EMBL/GenBank/DDBJ whole genome shotgun (WGS) entry which is preliminary data.</text>
</comment>
<feature type="compositionally biased region" description="Basic and acidic residues" evidence="1">
    <location>
        <begin position="414"/>
        <end position="426"/>
    </location>
</feature>
<feature type="region of interest" description="Disordered" evidence="1">
    <location>
        <begin position="138"/>
        <end position="464"/>
    </location>
</feature>
<dbReference type="Proteomes" id="UP001642720">
    <property type="component" value="Unassembled WGS sequence"/>
</dbReference>
<keyword evidence="3" id="KW-1185">Reference proteome</keyword>
<feature type="compositionally biased region" description="Low complexity" evidence="1">
    <location>
        <begin position="304"/>
        <end position="314"/>
    </location>
</feature>
<reference evidence="2 3" key="1">
    <citation type="submission" date="2018-01" db="EMBL/GenBank/DDBJ databases">
        <title>Genome characterization of the sugarcane-associated fungus Trichoderma ghanense CCMA-1212 and their application in lignocelulose bioconversion.</title>
        <authorList>
            <person name="Steindorff A.S."/>
            <person name="Mendes T.D."/>
            <person name="Vilela E.S.D."/>
            <person name="Rodrigues D.S."/>
            <person name="Formighieri E.F."/>
            <person name="Melo I.S."/>
            <person name="Favaro L.C.L."/>
        </authorList>
    </citation>
    <scope>NUCLEOTIDE SEQUENCE [LARGE SCALE GENOMIC DNA]</scope>
    <source>
        <strain evidence="2 3">CCMA-1212</strain>
    </source>
</reference>